<feature type="region of interest" description="Disordered" evidence="2">
    <location>
        <begin position="1"/>
        <end position="26"/>
    </location>
</feature>
<proteinExistence type="predicted"/>
<name>A0A3S1A328_ELYCH</name>
<evidence type="ECO:0000256" key="1">
    <source>
        <dbReference type="PROSITE-ProRule" id="PRU00276"/>
    </source>
</evidence>
<evidence type="ECO:0000313" key="5">
    <source>
        <dbReference type="Proteomes" id="UP000271974"/>
    </source>
</evidence>
<dbReference type="Gene3D" id="3.40.390.10">
    <property type="entry name" value="Collagenase (Catalytic Domain)"/>
    <property type="match status" value="1"/>
</dbReference>
<reference evidence="4 5" key="1">
    <citation type="submission" date="2019-01" db="EMBL/GenBank/DDBJ databases">
        <title>A draft genome assembly of the solar-powered sea slug Elysia chlorotica.</title>
        <authorList>
            <person name="Cai H."/>
            <person name="Li Q."/>
            <person name="Fang X."/>
            <person name="Li J."/>
            <person name="Curtis N.E."/>
            <person name="Altenburger A."/>
            <person name="Shibata T."/>
            <person name="Feng M."/>
            <person name="Maeda T."/>
            <person name="Schwartz J.A."/>
            <person name="Shigenobu S."/>
            <person name="Lundholm N."/>
            <person name="Nishiyama T."/>
            <person name="Yang H."/>
            <person name="Hasebe M."/>
            <person name="Li S."/>
            <person name="Pierce S.K."/>
            <person name="Wang J."/>
        </authorList>
    </citation>
    <scope>NUCLEOTIDE SEQUENCE [LARGE SCALE GENOMIC DNA]</scope>
    <source>
        <strain evidence="4">EC2010</strain>
        <tissue evidence="4">Whole organism of an adult</tissue>
    </source>
</reference>
<dbReference type="InterPro" id="IPR051489">
    <property type="entry name" value="ADAM_Metalloproteinase"/>
</dbReference>
<dbReference type="InterPro" id="IPR001590">
    <property type="entry name" value="Peptidase_M12B"/>
</dbReference>
<evidence type="ECO:0000259" key="3">
    <source>
        <dbReference type="PROSITE" id="PS50215"/>
    </source>
</evidence>
<feature type="compositionally biased region" description="Acidic residues" evidence="2">
    <location>
        <begin position="9"/>
        <end position="18"/>
    </location>
</feature>
<evidence type="ECO:0000313" key="4">
    <source>
        <dbReference type="EMBL" id="RUS81466.1"/>
    </source>
</evidence>
<evidence type="ECO:0000256" key="2">
    <source>
        <dbReference type="SAM" id="MobiDB-lite"/>
    </source>
</evidence>
<dbReference type="PANTHER" id="PTHR45702:SF6">
    <property type="entry name" value="DISINTEGRIN AND METALLOPROTEINASE DOMAIN-CONTAINING PROTEIN 17"/>
    <property type="match status" value="1"/>
</dbReference>
<feature type="domain" description="Peptidase M12B" evidence="3">
    <location>
        <begin position="41"/>
        <end position="215"/>
    </location>
</feature>
<dbReference type="Pfam" id="PF13688">
    <property type="entry name" value="Reprolysin_5"/>
    <property type="match status" value="1"/>
</dbReference>
<dbReference type="InterPro" id="IPR024079">
    <property type="entry name" value="MetalloPept_cat_dom_sf"/>
</dbReference>
<comment type="caution">
    <text evidence="1">Lacks conserved residue(s) required for the propagation of feature annotation.</text>
</comment>
<dbReference type="GO" id="GO:0006509">
    <property type="term" value="P:membrane protein ectodomain proteolysis"/>
    <property type="evidence" value="ECO:0007669"/>
    <property type="project" value="TreeGrafter"/>
</dbReference>
<dbReference type="GO" id="GO:0005886">
    <property type="term" value="C:plasma membrane"/>
    <property type="evidence" value="ECO:0007669"/>
    <property type="project" value="TreeGrafter"/>
</dbReference>
<accession>A0A3S1A328</accession>
<keyword evidence="5" id="KW-1185">Reference proteome</keyword>
<gene>
    <name evidence="4" type="ORF">EGW08_010764</name>
</gene>
<dbReference type="EMBL" id="RQTK01000336">
    <property type="protein sequence ID" value="RUS81466.1"/>
    <property type="molecule type" value="Genomic_DNA"/>
</dbReference>
<dbReference type="STRING" id="188477.A0A3S1A328"/>
<dbReference type="SUPFAM" id="SSF55486">
    <property type="entry name" value="Metalloproteases ('zincins'), catalytic domain"/>
    <property type="match status" value="1"/>
</dbReference>
<dbReference type="PANTHER" id="PTHR45702">
    <property type="entry name" value="ADAM10/ADAM17 METALLOPEPTIDASE FAMILY MEMBER"/>
    <property type="match status" value="1"/>
</dbReference>
<organism evidence="4 5">
    <name type="scientific">Elysia chlorotica</name>
    <name type="common">Eastern emerald elysia</name>
    <name type="synonym">Sea slug</name>
    <dbReference type="NCBI Taxonomy" id="188477"/>
    <lineage>
        <taxon>Eukaryota</taxon>
        <taxon>Metazoa</taxon>
        <taxon>Spiralia</taxon>
        <taxon>Lophotrochozoa</taxon>
        <taxon>Mollusca</taxon>
        <taxon>Gastropoda</taxon>
        <taxon>Heterobranchia</taxon>
        <taxon>Euthyneura</taxon>
        <taxon>Panpulmonata</taxon>
        <taxon>Sacoglossa</taxon>
        <taxon>Placobranchoidea</taxon>
        <taxon>Plakobranchidae</taxon>
        <taxon>Elysia</taxon>
    </lineage>
</organism>
<dbReference type="GO" id="GO:0004222">
    <property type="term" value="F:metalloendopeptidase activity"/>
    <property type="evidence" value="ECO:0007669"/>
    <property type="project" value="InterPro"/>
</dbReference>
<dbReference type="AlphaFoldDB" id="A0A3S1A328"/>
<protein>
    <recommendedName>
        <fullName evidence="3">Peptidase M12B domain-containing protein</fullName>
    </recommendedName>
</protein>
<dbReference type="GO" id="GO:0007219">
    <property type="term" value="P:Notch signaling pathway"/>
    <property type="evidence" value="ECO:0007669"/>
    <property type="project" value="TreeGrafter"/>
</dbReference>
<comment type="caution">
    <text evidence="4">The sequence shown here is derived from an EMBL/GenBank/DDBJ whole genome shotgun (WGS) entry which is preliminary data.</text>
</comment>
<dbReference type="PROSITE" id="PS50215">
    <property type="entry name" value="ADAM_MEPRO"/>
    <property type="match status" value="1"/>
</dbReference>
<dbReference type="OrthoDB" id="2131567at2759"/>
<sequence length="215" mass="24196">MCSGVHAEDDPDYDPGLEEQERERELAQEHKARYRRAVGENTCHIIAVADTSFFNGPGGGFPHRTANSIIQNMQSVNNIYRNVVWNSDLHLTGLGFQIKELRIHDSHTSEEDFESNNLHYNMEREHWEDIELLKQFGRDESFDKFCLAHLFTHRSFDGGVLGLAYIASARRGTLGGICSTRRSGGRTLNTGFSSSRNTKGNNLLTQEAVLVTTHG</sequence>
<dbReference type="Proteomes" id="UP000271974">
    <property type="component" value="Unassembled WGS sequence"/>
</dbReference>